<dbReference type="PANTHER" id="PTHR11435:SF1">
    <property type="entry name" value="NADH-UBIQUINONE OXIDOREDUCTASE CHAIN 6"/>
    <property type="match status" value="1"/>
</dbReference>
<keyword evidence="7 15" id="KW-0812">Transmembrane</keyword>
<dbReference type="Pfam" id="PF00499">
    <property type="entry name" value="Oxidored_q3"/>
    <property type="match status" value="1"/>
</dbReference>
<keyword evidence="11 15" id="KW-0520">NAD</keyword>
<dbReference type="InterPro" id="IPR042106">
    <property type="entry name" value="Nuo/plastoQ_OxRdtase_6_NuoJ"/>
</dbReference>
<feature type="transmembrane region" description="Helical" evidence="15">
    <location>
        <begin position="6"/>
        <end position="21"/>
    </location>
</feature>
<evidence type="ECO:0000256" key="8">
    <source>
        <dbReference type="ARBA" id="ARBA00022967"/>
    </source>
</evidence>
<evidence type="ECO:0000256" key="10">
    <source>
        <dbReference type="ARBA" id="ARBA00022989"/>
    </source>
</evidence>
<dbReference type="InterPro" id="IPR001457">
    <property type="entry name" value="NADH_UbQ/plastoQ_OxRdtase_su6"/>
</dbReference>
<evidence type="ECO:0000256" key="5">
    <source>
        <dbReference type="ARBA" id="ARBA00022448"/>
    </source>
</evidence>
<feature type="transmembrane region" description="Helical" evidence="15">
    <location>
        <begin position="50"/>
        <end position="75"/>
    </location>
</feature>
<keyword evidence="13 15" id="KW-0472">Membrane</keyword>
<dbReference type="EC" id="7.1.1.2" evidence="3 15"/>
<comment type="catalytic activity">
    <reaction evidence="14 15">
        <text>a ubiquinone + NADH + 5 H(+)(in) = a ubiquinol + NAD(+) + 4 H(+)(out)</text>
        <dbReference type="Rhea" id="RHEA:29091"/>
        <dbReference type="Rhea" id="RHEA-COMP:9565"/>
        <dbReference type="Rhea" id="RHEA-COMP:9566"/>
        <dbReference type="ChEBI" id="CHEBI:15378"/>
        <dbReference type="ChEBI" id="CHEBI:16389"/>
        <dbReference type="ChEBI" id="CHEBI:17976"/>
        <dbReference type="ChEBI" id="CHEBI:57540"/>
        <dbReference type="ChEBI" id="CHEBI:57945"/>
        <dbReference type="EC" id="7.1.1.2"/>
    </reaction>
</comment>
<keyword evidence="6 15" id="KW-0679">Respiratory chain</keyword>
<dbReference type="GO" id="GO:0031966">
    <property type="term" value="C:mitochondrial membrane"/>
    <property type="evidence" value="ECO:0007669"/>
    <property type="project" value="UniProtKB-SubCell"/>
</dbReference>
<dbReference type="Gene3D" id="1.20.120.1200">
    <property type="entry name" value="NADH-ubiquinone/plastoquinone oxidoreductase chain 6, subunit NuoJ"/>
    <property type="match status" value="1"/>
</dbReference>
<proteinExistence type="inferred from homology"/>
<evidence type="ECO:0000256" key="14">
    <source>
        <dbReference type="ARBA" id="ARBA00049551"/>
    </source>
</evidence>
<evidence type="ECO:0000256" key="2">
    <source>
        <dbReference type="ARBA" id="ARBA00005698"/>
    </source>
</evidence>
<reference evidence="16" key="1">
    <citation type="journal article" date="2009" name="Mol. Phylogenet. Evol.">
        <title>Higher-level salamander relationships and divergence dates inferred from complete mitochondrial genomes.</title>
        <authorList>
            <person name="Zhang P."/>
            <person name="Wake D.B."/>
        </authorList>
    </citation>
    <scope>NUCLEOTIDE SEQUENCE</scope>
</reference>
<evidence type="ECO:0000256" key="1">
    <source>
        <dbReference type="ARBA" id="ARBA00004225"/>
    </source>
</evidence>
<evidence type="ECO:0000256" key="7">
    <source>
        <dbReference type="ARBA" id="ARBA00022692"/>
    </source>
</evidence>
<comment type="subcellular location">
    <subcellularLocation>
        <location evidence="1 15">Mitochondrion membrane</location>
        <topology evidence="1 15">Multi-pass membrane protein</topology>
    </subcellularLocation>
</comment>
<comment type="function">
    <text evidence="15">Core subunit of the mitochondrial membrane respiratory chain NADH dehydrogenase (Complex I) which catalyzes electron transfer from NADH through the respiratory chain, using ubiquinone as an electron acceptor. Essential for the catalytic activity and assembly of complex I.</text>
</comment>
<name>C9DHD2_AMPME</name>
<sequence>MIYIWVIGMIGFVIGLIAVASNPSPFYAALGLVLGAVFGCWMMVQFGISFLSLILLLIYLGGMLVVFAYSAFLAADPHPEAWGSWSVLVNVLLYVAGFFVGYWLSGVEVVIECSFDEYNENFGAVVGDLGGITVMYGPGGLFLIVSGWVLLLTLFVVLGVTRGLFCGSLRAV</sequence>
<geneLocation type="mitochondrion" evidence="16"/>
<evidence type="ECO:0000256" key="15">
    <source>
        <dbReference type="RuleBase" id="RU004430"/>
    </source>
</evidence>
<dbReference type="EMBL" id="GQ368656">
    <property type="protein sequence ID" value="ACU00311.1"/>
    <property type="molecule type" value="Genomic_DNA"/>
</dbReference>
<evidence type="ECO:0000256" key="3">
    <source>
        <dbReference type="ARBA" id="ARBA00012944"/>
    </source>
</evidence>
<evidence type="ECO:0000256" key="12">
    <source>
        <dbReference type="ARBA" id="ARBA00023128"/>
    </source>
</evidence>
<gene>
    <name evidence="16" type="primary">ND6</name>
</gene>
<keyword evidence="5 15" id="KW-0813">Transport</keyword>
<keyword evidence="9 15" id="KW-0249">Electron transport</keyword>
<dbReference type="PANTHER" id="PTHR11435">
    <property type="entry name" value="NADH UBIQUINONE OXIDOREDUCTASE SUBUNIT ND6"/>
    <property type="match status" value="1"/>
</dbReference>
<feature type="transmembrane region" description="Helical" evidence="15">
    <location>
        <begin position="139"/>
        <end position="160"/>
    </location>
</feature>
<organism evidence="16">
    <name type="scientific">Amphiuma means</name>
    <name type="common">Salamander</name>
    <name type="synonym">Two-toed amphiuma</name>
    <dbReference type="NCBI Taxonomy" id="8312"/>
    <lineage>
        <taxon>Eukaryota</taxon>
        <taxon>Metazoa</taxon>
        <taxon>Chordata</taxon>
        <taxon>Craniata</taxon>
        <taxon>Vertebrata</taxon>
        <taxon>Euteleostomi</taxon>
        <taxon>Amphibia</taxon>
        <taxon>Batrachia</taxon>
        <taxon>Caudata</taxon>
        <taxon>Salamandroidea</taxon>
        <taxon>Amphiumidae</taxon>
        <taxon>Amphiuma</taxon>
    </lineage>
</organism>
<dbReference type="GO" id="GO:0008137">
    <property type="term" value="F:NADH dehydrogenase (ubiquinone) activity"/>
    <property type="evidence" value="ECO:0007669"/>
    <property type="project" value="UniProtKB-UniRule"/>
</dbReference>
<evidence type="ECO:0000256" key="11">
    <source>
        <dbReference type="ARBA" id="ARBA00023027"/>
    </source>
</evidence>
<keyword evidence="10 15" id="KW-1133">Transmembrane helix</keyword>
<evidence type="ECO:0000256" key="9">
    <source>
        <dbReference type="ARBA" id="ARBA00022982"/>
    </source>
</evidence>
<evidence type="ECO:0000313" key="16">
    <source>
        <dbReference type="EMBL" id="ACU00311.1"/>
    </source>
</evidence>
<protein>
    <recommendedName>
        <fullName evidence="4 15">NADH-ubiquinone oxidoreductase chain 6</fullName>
        <ecNumber evidence="3 15">7.1.1.2</ecNumber>
    </recommendedName>
</protein>
<comment type="similarity">
    <text evidence="2 15">Belongs to the complex I subunit 6 family.</text>
</comment>
<dbReference type="AlphaFoldDB" id="C9DHD2"/>
<keyword evidence="8 15" id="KW-1278">Translocase</keyword>
<evidence type="ECO:0000256" key="6">
    <source>
        <dbReference type="ARBA" id="ARBA00022660"/>
    </source>
</evidence>
<keyword evidence="12 15" id="KW-0496">Mitochondrion</keyword>
<dbReference type="InterPro" id="IPR050269">
    <property type="entry name" value="ComplexI_Subunit6"/>
</dbReference>
<evidence type="ECO:0000256" key="13">
    <source>
        <dbReference type="ARBA" id="ARBA00023136"/>
    </source>
</evidence>
<keyword evidence="15" id="KW-0830">Ubiquinone</keyword>
<feature type="transmembrane region" description="Helical" evidence="15">
    <location>
        <begin position="26"/>
        <end position="44"/>
    </location>
</feature>
<accession>C9DHD2</accession>
<evidence type="ECO:0000256" key="4">
    <source>
        <dbReference type="ARBA" id="ARBA00021095"/>
    </source>
</evidence>
<feature type="transmembrane region" description="Helical" evidence="15">
    <location>
        <begin position="87"/>
        <end position="105"/>
    </location>
</feature>